<proteinExistence type="predicted"/>
<dbReference type="Proteomes" id="UP000572817">
    <property type="component" value="Unassembled WGS sequence"/>
</dbReference>
<evidence type="ECO:0000313" key="1">
    <source>
        <dbReference type="EMBL" id="KAF4311191.1"/>
    </source>
</evidence>
<protein>
    <submittedName>
        <fullName evidence="1">Uncharacterized protein</fullName>
    </submittedName>
</protein>
<dbReference type="AlphaFoldDB" id="A0A8H4J1S5"/>
<name>A0A8H4J1S5_9PEZI</name>
<reference evidence="1" key="1">
    <citation type="submission" date="2020-04" db="EMBL/GenBank/DDBJ databases">
        <title>Genome Assembly and Annotation of Botryosphaeria dothidea sdau 11-99, a Latent Pathogen of Apple Fruit Ring Rot in China.</title>
        <authorList>
            <person name="Yu C."/>
            <person name="Diao Y."/>
            <person name="Lu Q."/>
            <person name="Zhao J."/>
            <person name="Cui S."/>
            <person name="Peng C."/>
            <person name="He B."/>
            <person name="Liu H."/>
        </authorList>
    </citation>
    <scope>NUCLEOTIDE SEQUENCE [LARGE SCALE GENOMIC DNA]</scope>
    <source>
        <strain evidence="1">Sdau11-99</strain>
    </source>
</reference>
<keyword evidence="2" id="KW-1185">Reference proteome</keyword>
<dbReference type="EMBL" id="WWBZ02000011">
    <property type="protein sequence ID" value="KAF4311191.1"/>
    <property type="molecule type" value="Genomic_DNA"/>
</dbReference>
<accession>A0A8H4J1S5</accession>
<gene>
    <name evidence="1" type="ORF">GTA08_BOTSDO13260</name>
</gene>
<comment type="caution">
    <text evidence="1">The sequence shown here is derived from an EMBL/GenBank/DDBJ whole genome shotgun (WGS) entry which is preliminary data.</text>
</comment>
<organism evidence="1 2">
    <name type="scientific">Botryosphaeria dothidea</name>
    <dbReference type="NCBI Taxonomy" id="55169"/>
    <lineage>
        <taxon>Eukaryota</taxon>
        <taxon>Fungi</taxon>
        <taxon>Dikarya</taxon>
        <taxon>Ascomycota</taxon>
        <taxon>Pezizomycotina</taxon>
        <taxon>Dothideomycetes</taxon>
        <taxon>Dothideomycetes incertae sedis</taxon>
        <taxon>Botryosphaeriales</taxon>
        <taxon>Botryosphaeriaceae</taxon>
        <taxon>Botryosphaeria</taxon>
    </lineage>
</organism>
<sequence length="105" mass="12323">MPKNQQRRERRSCKLGSQQNKLPVWCICGRTCVRTDALRDHMFKEHSGLNGRFDAVYRELVGDWRAAQDFIDTFPHESGTAPAIKEQYRKSVRQAIIDEGEDWRE</sequence>
<evidence type="ECO:0000313" key="2">
    <source>
        <dbReference type="Proteomes" id="UP000572817"/>
    </source>
</evidence>